<dbReference type="Gene3D" id="3.40.630.30">
    <property type="match status" value="1"/>
</dbReference>
<dbReference type="EMBL" id="BSOR01000016">
    <property type="protein sequence ID" value="GLR63567.1"/>
    <property type="molecule type" value="Genomic_DNA"/>
</dbReference>
<comment type="caution">
    <text evidence="2">The sequence shown here is derived from an EMBL/GenBank/DDBJ whole genome shotgun (WGS) entry which is preliminary data.</text>
</comment>
<dbReference type="InterPro" id="IPR000182">
    <property type="entry name" value="GNAT_dom"/>
</dbReference>
<sequence length="161" mass="17737">MNLETTIKKPADCNQEELADFERLINEGGEVTAVGLRGRILQAEKLVLINQAGKCVAIGAIKNPNPGYKVGVFNKAGVAASQQYKFELGWLYVPEEERGKGNGRELMRVITESLIGQKSYATTRENNQVMHKLFEAFGYTKAGKSYPSQNGDYLLALYTSG</sequence>
<dbReference type="Pfam" id="PF00583">
    <property type="entry name" value="Acetyltransf_1"/>
    <property type="match status" value="1"/>
</dbReference>
<dbReference type="RefSeq" id="WP_027849903.1">
    <property type="nucleotide sequence ID" value="NZ_BSOR01000016.1"/>
</dbReference>
<dbReference type="SUPFAM" id="SSF55729">
    <property type="entry name" value="Acyl-CoA N-acyltransferases (Nat)"/>
    <property type="match status" value="1"/>
</dbReference>
<feature type="domain" description="N-acetyltransferase" evidence="1">
    <location>
        <begin position="5"/>
        <end position="160"/>
    </location>
</feature>
<gene>
    <name evidence="2" type="ORF">GCM10007878_10020</name>
</gene>
<evidence type="ECO:0000313" key="3">
    <source>
        <dbReference type="Proteomes" id="UP001156682"/>
    </source>
</evidence>
<evidence type="ECO:0000313" key="2">
    <source>
        <dbReference type="EMBL" id="GLR63567.1"/>
    </source>
</evidence>
<evidence type="ECO:0000259" key="1">
    <source>
        <dbReference type="PROSITE" id="PS51186"/>
    </source>
</evidence>
<proteinExistence type="predicted"/>
<keyword evidence="3" id="KW-1185">Reference proteome</keyword>
<dbReference type="InterPro" id="IPR016181">
    <property type="entry name" value="Acyl_CoA_acyltransferase"/>
</dbReference>
<reference evidence="3" key="1">
    <citation type="journal article" date="2019" name="Int. J. Syst. Evol. Microbiol.">
        <title>The Global Catalogue of Microorganisms (GCM) 10K type strain sequencing project: providing services to taxonomists for standard genome sequencing and annotation.</title>
        <authorList>
            <consortium name="The Broad Institute Genomics Platform"/>
            <consortium name="The Broad Institute Genome Sequencing Center for Infectious Disease"/>
            <person name="Wu L."/>
            <person name="Ma J."/>
        </authorList>
    </citation>
    <scope>NUCLEOTIDE SEQUENCE [LARGE SCALE GENOMIC DNA]</scope>
    <source>
        <strain evidence="3">NBRC 100033</strain>
    </source>
</reference>
<organism evidence="2 3">
    <name type="scientific">Marinospirillum insulare</name>
    <dbReference type="NCBI Taxonomy" id="217169"/>
    <lineage>
        <taxon>Bacteria</taxon>
        <taxon>Pseudomonadati</taxon>
        <taxon>Pseudomonadota</taxon>
        <taxon>Gammaproteobacteria</taxon>
        <taxon>Oceanospirillales</taxon>
        <taxon>Oceanospirillaceae</taxon>
        <taxon>Marinospirillum</taxon>
    </lineage>
</organism>
<dbReference type="PROSITE" id="PS51186">
    <property type="entry name" value="GNAT"/>
    <property type="match status" value="1"/>
</dbReference>
<protein>
    <recommendedName>
        <fullName evidence="1">N-acetyltransferase domain-containing protein</fullName>
    </recommendedName>
</protein>
<name>A0ABQ5ZX33_9GAMM</name>
<accession>A0ABQ5ZX33</accession>
<dbReference type="Proteomes" id="UP001156682">
    <property type="component" value="Unassembled WGS sequence"/>
</dbReference>